<evidence type="ECO:0000313" key="2">
    <source>
        <dbReference type="Proteomes" id="UP000063308"/>
    </source>
</evidence>
<reference evidence="1 2" key="1">
    <citation type="submission" date="2014-11" db="EMBL/GenBank/DDBJ databases">
        <title>Symbiosis island explosion on the genome of extra-slow-growing strains of soybean bradyrhizobia with massive insertion sequences.</title>
        <authorList>
            <person name="Iida T."/>
            <person name="Minamisawa K."/>
        </authorList>
    </citation>
    <scope>NUCLEOTIDE SEQUENCE [LARGE SCALE GENOMIC DNA]</scope>
    <source>
        <strain evidence="1 2">NK6</strain>
    </source>
</reference>
<protein>
    <submittedName>
        <fullName evidence="1">Uncharacterized protein</fullName>
    </submittedName>
</protein>
<dbReference type="Proteomes" id="UP000063308">
    <property type="component" value="Chromosome"/>
</dbReference>
<dbReference type="EMBL" id="AP014685">
    <property type="protein sequence ID" value="BAR62737.1"/>
    <property type="molecule type" value="Genomic_DNA"/>
</dbReference>
<sequence length="33" mass="3110">MGFTAAGASTVTGGSTALLLWAKAPLDDASSAA</sequence>
<name>A0A0E4FZ30_9BRAD</name>
<organism evidence="1 2">
    <name type="scientific">Bradyrhizobium diazoefficiens</name>
    <dbReference type="NCBI Taxonomy" id="1355477"/>
    <lineage>
        <taxon>Bacteria</taxon>
        <taxon>Pseudomonadati</taxon>
        <taxon>Pseudomonadota</taxon>
        <taxon>Alphaproteobacteria</taxon>
        <taxon>Hyphomicrobiales</taxon>
        <taxon>Nitrobacteraceae</taxon>
        <taxon>Bradyrhizobium</taxon>
    </lineage>
</organism>
<gene>
    <name evidence="1" type="ORF">NK6_9598</name>
</gene>
<dbReference type="AlphaFoldDB" id="A0A0E4FZ30"/>
<evidence type="ECO:0000313" key="1">
    <source>
        <dbReference type="EMBL" id="BAR62737.1"/>
    </source>
</evidence>
<accession>A0A0E4FZ30</accession>
<proteinExistence type="predicted"/>